<dbReference type="Proteomes" id="UP000504636">
    <property type="component" value="Unplaced"/>
</dbReference>
<organism evidence="3">
    <name type="scientific">Mytilinidion resinicola</name>
    <dbReference type="NCBI Taxonomy" id="574789"/>
    <lineage>
        <taxon>Eukaryota</taxon>
        <taxon>Fungi</taxon>
        <taxon>Dikarya</taxon>
        <taxon>Ascomycota</taxon>
        <taxon>Pezizomycotina</taxon>
        <taxon>Dothideomycetes</taxon>
        <taxon>Pleosporomycetidae</taxon>
        <taxon>Mytilinidiales</taxon>
        <taxon>Mytilinidiaceae</taxon>
        <taxon>Mytilinidion</taxon>
    </lineage>
</organism>
<dbReference type="Pfam" id="PF25545">
    <property type="entry name" value="DUF7924"/>
    <property type="match status" value="1"/>
</dbReference>
<evidence type="ECO:0000256" key="1">
    <source>
        <dbReference type="SAM" id="MobiDB-lite"/>
    </source>
</evidence>
<dbReference type="RefSeq" id="XP_033569934.1">
    <property type="nucleotide sequence ID" value="XM_033728590.1"/>
</dbReference>
<evidence type="ECO:0000313" key="3">
    <source>
        <dbReference type="EMBL" id="KAF2802970.1"/>
    </source>
</evidence>
<dbReference type="EMBL" id="MU003720">
    <property type="protein sequence ID" value="KAF2802970.1"/>
    <property type="molecule type" value="Genomic_DNA"/>
</dbReference>
<proteinExistence type="predicted"/>
<name>A0A6A6Y2S7_9PEZI</name>
<protein>
    <recommendedName>
        <fullName evidence="2">DUF7924 domain-containing protein</fullName>
    </recommendedName>
</protein>
<sequence>MCTCNQQTSQVEDTYFVKRLGLTTGTKTKPGRQSDFASLRPTKRQHILANPRTPNYSLDKASRLSVLQTVSPIPLDHPRPPNSSREWVNPACDRIDDWLAEIPPHRASSCPPQLECSTRTQYSIQVDKPNKTEETEFWGSLGRVRSKLAATSHIDYRKTLRNNGVLFDRTGEKIPPELRSFLDSYILQERSTNLSPEAIADAVQTTVDVADSPEGNVYDLINTATLPTKRSDVGRGGNTPWTHDDAHCGYPTGQSSTWTVKENTVIDHPAARRLTQPGKGNCLPYFVLEMKSEAMGGTLWQGENQTAGSGACCVNAARWDFREAYPSEEPSIVDTIALSAYATHRDVIWHVHWYSVEDGRHYMSWIASHDTIRQVQQCNHLTLNLFDHCQGYRQTKLRRALEQLNPIPDHWKQARPASAMNSQIAGEDDEGVGSNKSQRLD</sequence>
<dbReference type="GeneID" id="54469483"/>
<dbReference type="OrthoDB" id="5426775at2759"/>
<evidence type="ECO:0000259" key="2">
    <source>
        <dbReference type="Pfam" id="PF25545"/>
    </source>
</evidence>
<dbReference type="InterPro" id="IPR057684">
    <property type="entry name" value="DUF7924"/>
</dbReference>
<dbReference type="PANTHER" id="PTHR42470">
    <property type="entry name" value="VAST DOMAIN-CONTAINING PROTEIN"/>
    <property type="match status" value="1"/>
</dbReference>
<evidence type="ECO:0000313" key="5">
    <source>
        <dbReference type="RefSeq" id="XP_033569934.1"/>
    </source>
</evidence>
<feature type="region of interest" description="Disordered" evidence="1">
    <location>
        <begin position="413"/>
        <end position="441"/>
    </location>
</feature>
<evidence type="ECO:0000313" key="4">
    <source>
        <dbReference type="Proteomes" id="UP000504636"/>
    </source>
</evidence>
<keyword evidence="4" id="KW-1185">Reference proteome</keyword>
<feature type="region of interest" description="Disordered" evidence="1">
    <location>
        <begin position="229"/>
        <end position="248"/>
    </location>
</feature>
<accession>A0A6A6Y2S7</accession>
<gene>
    <name evidence="3 5" type="ORF">BDZ99DRAFT_576541</name>
</gene>
<feature type="domain" description="DUF7924" evidence="2">
    <location>
        <begin position="270"/>
        <end position="401"/>
    </location>
</feature>
<reference evidence="5" key="3">
    <citation type="submission" date="2025-04" db="UniProtKB">
        <authorList>
            <consortium name="RefSeq"/>
        </authorList>
    </citation>
    <scope>IDENTIFICATION</scope>
    <source>
        <strain evidence="5">CBS 304.34</strain>
    </source>
</reference>
<reference evidence="3 5" key="1">
    <citation type="journal article" date="2020" name="Stud. Mycol.">
        <title>101 Dothideomycetes genomes: a test case for predicting lifestyles and emergence of pathogens.</title>
        <authorList>
            <person name="Haridas S."/>
            <person name="Albert R."/>
            <person name="Binder M."/>
            <person name="Bloem J."/>
            <person name="Labutti K."/>
            <person name="Salamov A."/>
            <person name="Andreopoulos B."/>
            <person name="Baker S."/>
            <person name="Barry K."/>
            <person name="Bills G."/>
            <person name="Bluhm B."/>
            <person name="Cannon C."/>
            <person name="Castanera R."/>
            <person name="Culley D."/>
            <person name="Daum C."/>
            <person name="Ezra D."/>
            <person name="Gonzalez J."/>
            <person name="Henrissat B."/>
            <person name="Kuo A."/>
            <person name="Liang C."/>
            <person name="Lipzen A."/>
            <person name="Lutzoni F."/>
            <person name="Magnuson J."/>
            <person name="Mondo S."/>
            <person name="Nolan M."/>
            <person name="Ohm R."/>
            <person name="Pangilinan J."/>
            <person name="Park H.-J."/>
            <person name="Ramirez L."/>
            <person name="Alfaro M."/>
            <person name="Sun H."/>
            <person name="Tritt A."/>
            <person name="Yoshinaga Y."/>
            <person name="Zwiers L.-H."/>
            <person name="Turgeon B."/>
            <person name="Goodwin S."/>
            <person name="Spatafora J."/>
            <person name="Crous P."/>
            <person name="Grigoriev I."/>
        </authorList>
    </citation>
    <scope>NUCLEOTIDE SEQUENCE</scope>
    <source>
        <strain evidence="3 5">CBS 304.34</strain>
    </source>
</reference>
<dbReference type="PANTHER" id="PTHR42470:SF1">
    <property type="entry name" value="VAST DOMAIN-CONTAINING PROTEIN"/>
    <property type="match status" value="1"/>
</dbReference>
<dbReference type="AlphaFoldDB" id="A0A6A6Y2S7"/>
<reference evidence="5" key="2">
    <citation type="submission" date="2020-04" db="EMBL/GenBank/DDBJ databases">
        <authorList>
            <consortium name="NCBI Genome Project"/>
        </authorList>
    </citation>
    <scope>NUCLEOTIDE SEQUENCE</scope>
    <source>
        <strain evidence="5">CBS 304.34</strain>
    </source>
</reference>